<dbReference type="EMBL" id="LR798293">
    <property type="protein sequence ID" value="CAB5221261.1"/>
    <property type="molecule type" value="Genomic_DNA"/>
</dbReference>
<sequence length="296" mass="32946">MNDLNDLFSLLAKEKKAAKEKDDIIKENISKDLGSLLGELKVLKSAEKQAEPVEEKQTVSLEPIKENISKDLNSLFAELSSLKSSKKPQPTPIIEEKPLPTPIGEVPKPTPEVSKLPNVDKYLKSPQFQDTPETSASDKEIKLINQKLKFLEQWVGKINNAGPGSGEVNLRYLDDVKRDTIADGRWLKYSEADKKFVFDEINPYEVVYNTTEVTTPTYTVDDNDYYIGVNYAGPVTITLPASANSGRMLIIKDEDGDAETNPITVLGTVDNDVGGFIIQINNGAIQMIYRNGWRIV</sequence>
<name>A0A6J7WTF0_9CAUD</name>
<evidence type="ECO:0000256" key="1">
    <source>
        <dbReference type="SAM" id="MobiDB-lite"/>
    </source>
</evidence>
<feature type="region of interest" description="Disordered" evidence="1">
    <location>
        <begin position="86"/>
        <end position="117"/>
    </location>
</feature>
<gene>
    <name evidence="2" type="ORF">UFOVP240_119</name>
</gene>
<reference evidence="2" key="1">
    <citation type="submission" date="2020-05" db="EMBL/GenBank/DDBJ databases">
        <authorList>
            <person name="Chiriac C."/>
            <person name="Salcher M."/>
            <person name="Ghai R."/>
            <person name="Kavagutti S V."/>
        </authorList>
    </citation>
    <scope>NUCLEOTIDE SEQUENCE</scope>
</reference>
<organism evidence="2">
    <name type="scientific">uncultured Caudovirales phage</name>
    <dbReference type="NCBI Taxonomy" id="2100421"/>
    <lineage>
        <taxon>Viruses</taxon>
        <taxon>Duplodnaviria</taxon>
        <taxon>Heunggongvirae</taxon>
        <taxon>Uroviricota</taxon>
        <taxon>Caudoviricetes</taxon>
        <taxon>Peduoviridae</taxon>
        <taxon>Maltschvirus</taxon>
        <taxon>Maltschvirus maltsch</taxon>
    </lineage>
</organism>
<proteinExistence type="predicted"/>
<protein>
    <submittedName>
        <fullName evidence="2">Uncharacterized protein</fullName>
    </submittedName>
</protein>
<accession>A0A6J7WTF0</accession>
<evidence type="ECO:0000313" key="2">
    <source>
        <dbReference type="EMBL" id="CAB5221261.1"/>
    </source>
</evidence>